<sequence>MSSENTNNLALVPLHPGSVNKKEPVVKSFPLVLGRTNLANWWWNSCPCEKYCRLHCKPVAQNIRSLSKVMLMVDSKAKMNAVGKNPHLITVIPERTDCVLKQNDIVSIGRRDREPWMRFQVVPATGASNCRQSRRRERRRHGADGLARRVDNGKSSNAPPEWITTTRKRKMSRMSSSSTPPKPPNAPTQQNAANPEHQKRRRKRSRESSFLLSSRPFDETNPNTKADKRLMTGQNKAAYGHLVVQDYKKSAKLLVSDREKRVETSEFVESQGGRLYGGRLPFLSKTNGKNSGRKTPVQGETKLPEAVQPEFVQPDASKGDSQVQRVPYATQPRTPDGKDTGGTPSSNRAAKLVDEHVDQPEDKQPKESEIDEMMNEAQPDSMLVWSADNGEGAKDSLPPKKERNQRNEPSASVKGEAGSSATKLPAEGSTVERSSHPMSLTAKEAESSIMNMPAVQSTFEGTNHHTTPPTQGTRSPNRSVQYSDAELHHWKQIANGEPDKVSAFRRALAGLIVAKNRGKERGDPMWLPDLLEDSSS</sequence>
<proteinExistence type="predicted"/>
<feature type="region of interest" description="Disordered" evidence="1">
    <location>
        <begin position="126"/>
        <end position="230"/>
    </location>
</feature>
<feature type="region of interest" description="Disordered" evidence="1">
    <location>
        <begin position="277"/>
        <end position="482"/>
    </location>
</feature>
<feature type="compositionally biased region" description="Basic and acidic residues" evidence="1">
    <location>
        <begin position="391"/>
        <end position="406"/>
    </location>
</feature>
<name>A0AAD2FUC5_9STRA</name>
<feature type="compositionally biased region" description="Basic residues" evidence="1">
    <location>
        <begin position="132"/>
        <end position="141"/>
    </location>
</feature>
<organism evidence="2 3">
    <name type="scientific">Cylindrotheca closterium</name>
    <dbReference type="NCBI Taxonomy" id="2856"/>
    <lineage>
        <taxon>Eukaryota</taxon>
        <taxon>Sar</taxon>
        <taxon>Stramenopiles</taxon>
        <taxon>Ochrophyta</taxon>
        <taxon>Bacillariophyta</taxon>
        <taxon>Bacillariophyceae</taxon>
        <taxon>Bacillariophycidae</taxon>
        <taxon>Bacillariales</taxon>
        <taxon>Bacillariaceae</taxon>
        <taxon>Cylindrotheca</taxon>
    </lineage>
</organism>
<feature type="compositionally biased region" description="Basic and acidic residues" evidence="1">
    <location>
        <begin position="351"/>
        <end position="368"/>
    </location>
</feature>
<dbReference type="AlphaFoldDB" id="A0AAD2FUC5"/>
<protein>
    <submittedName>
        <fullName evidence="2">Uncharacterized protein</fullName>
    </submittedName>
</protein>
<feature type="compositionally biased region" description="Basic and acidic residues" evidence="1">
    <location>
        <begin position="142"/>
        <end position="152"/>
    </location>
</feature>
<reference evidence="2" key="1">
    <citation type="submission" date="2023-08" db="EMBL/GenBank/DDBJ databases">
        <authorList>
            <person name="Audoor S."/>
            <person name="Bilcke G."/>
        </authorList>
    </citation>
    <scope>NUCLEOTIDE SEQUENCE</scope>
</reference>
<gene>
    <name evidence="2" type="ORF">CYCCA115_LOCUS13530</name>
</gene>
<accession>A0AAD2FUC5</accession>
<dbReference type="EMBL" id="CAKOGP040001803">
    <property type="protein sequence ID" value="CAJ1952392.1"/>
    <property type="molecule type" value="Genomic_DNA"/>
</dbReference>
<comment type="caution">
    <text evidence="2">The sequence shown here is derived from an EMBL/GenBank/DDBJ whole genome shotgun (WGS) entry which is preliminary data.</text>
</comment>
<evidence type="ECO:0000313" key="3">
    <source>
        <dbReference type="Proteomes" id="UP001295423"/>
    </source>
</evidence>
<keyword evidence="3" id="KW-1185">Reference proteome</keyword>
<evidence type="ECO:0000256" key="1">
    <source>
        <dbReference type="SAM" id="MobiDB-lite"/>
    </source>
</evidence>
<evidence type="ECO:0000313" key="2">
    <source>
        <dbReference type="EMBL" id="CAJ1952392.1"/>
    </source>
</evidence>
<feature type="compositionally biased region" description="Polar residues" evidence="1">
    <location>
        <begin position="448"/>
        <end position="482"/>
    </location>
</feature>
<dbReference type="Proteomes" id="UP001295423">
    <property type="component" value="Unassembled WGS sequence"/>
</dbReference>